<accession>A0ABN9R2J0</accession>
<evidence type="ECO:0000313" key="3">
    <source>
        <dbReference type="Proteomes" id="UP001189429"/>
    </source>
</evidence>
<reference evidence="2" key="1">
    <citation type="submission" date="2023-10" db="EMBL/GenBank/DDBJ databases">
        <authorList>
            <person name="Chen Y."/>
            <person name="Shah S."/>
            <person name="Dougan E. K."/>
            <person name="Thang M."/>
            <person name="Chan C."/>
        </authorList>
    </citation>
    <scope>NUCLEOTIDE SEQUENCE [LARGE SCALE GENOMIC DNA]</scope>
</reference>
<feature type="compositionally biased region" description="Polar residues" evidence="1">
    <location>
        <begin position="8"/>
        <end position="20"/>
    </location>
</feature>
<feature type="non-terminal residue" evidence="2">
    <location>
        <position position="1"/>
    </location>
</feature>
<keyword evidence="3" id="KW-1185">Reference proteome</keyword>
<comment type="caution">
    <text evidence="2">The sequence shown here is derived from an EMBL/GenBank/DDBJ whole genome shotgun (WGS) entry which is preliminary data.</text>
</comment>
<gene>
    <name evidence="2" type="ORF">PCOR1329_LOCUS15361</name>
</gene>
<evidence type="ECO:0000256" key="1">
    <source>
        <dbReference type="SAM" id="MobiDB-lite"/>
    </source>
</evidence>
<dbReference type="EMBL" id="CAUYUJ010004641">
    <property type="protein sequence ID" value="CAK0810375.1"/>
    <property type="molecule type" value="Genomic_DNA"/>
</dbReference>
<sequence length="1248" mass="134405">FDGDDPTGQLSANTVGQQSEQCVPEKRAKVAEGFLRTFDKDYKPRTAQLGCSPVLNCPPLTYSTGDAAFISPLTLFTLGHACPRGLRGVLRWPLDRHEGGDRAEPGGPGRDHPSSGSSVQVEGMGAMTQSAAACCHPLTRSHDLQVGDPCVVKYSVGSPYLYREGLATYLPLGSGLTALVTTPDGVDTVGISQRVFRDAVLARQEDQWQGRHVRSPRTTHWVPRCIVDHGRTPTGMHARWRSEARLQDHEPGVQEHEHACRAPEELLCFDQCNKANLAAAEMLTRATQVQQGRYQDGRACDSASGGPDSVDAHLFMGSVLARGGQRDPLTETPVGRVASTGPIKSEVFDALGHSGRQRDIFPLPPLHRGHDGAAGRRDLSRVTRRRGAATKHILDWGDECINALNDLYGHQDRPAAPANAGHRHAVDYIESRVRALGKPPPEAGFREGALRELLAGTGIYQTGDLSSRRPYVKESISWPSPDLQPVPLAACLGEAESEWLGRWQSTLLRPDRPTAAERAEFCPHGSYFDPSLFSKPLLYADFVAKLLARGMVELKGDCDAATVGCFFVAKKNKKLRVIFDTRYANLFFGRPARTALPTATALAAFENPGHDTYLASGDIDDAFCRLRLPDGLSSYFRLPALDASLLGITHLGGAPLARGARVQPCVCVLPMSWSHALALCQGVLRRAMDTAGFTVDQCIEDGKAGVVVDGEGAVAVAGYVDNYAALGRSPALVDQAALAIARVLTEKGLLTHDEEPAARDATFVGLELKRGRHLSIEARRVFGDRCDASFGEHAVFYLCSALASAQGGGQRWRFRVEGAQRAREHALHPPAVGSTGDPDKALENLLVDNPVAFDEVPLAAALAAVERAQNALLVVASTVRTLGLPILESAGIRSNAQRQYRDWIATLVLFCRMYRLDSDSRESLDIAVAALLNHQFRDGRCSDLGRQLIAALLHVIPGLARRSGRYLPRVCRAAGAWKRRAPGRSRLPMPRTGVAAIAEVMLCLGRRRMAIYTMLDFICYCRPLEGIALLGRLLVSPVLAAGASCVRWGLLLHDFELGLLSRTDTSDDAGLTDQASWTSPAVAGLQAAAHTDASLWDFDATEFRLTFKAAAEVHNDVFSFGGVVMTPAATLVKHGLAGPLFDQSRATGHVTHLVHGGDVGAHLAKRLVTSLGRAVRLKSLLFLELFGGCGRVAASAQAIGYAALSLDFNASPLENHLTPAFLNRVLGWISGGVIAGCLDPRPPDPAAD</sequence>
<organism evidence="2 3">
    <name type="scientific">Prorocentrum cordatum</name>
    <dbReference type="NCBI Taxonomy" id="2364126"/>
    <lineage>
        <taxon>Eukaryota</taxon>
        <taxon>Sar</taxon>
        <taxon>Alveolata</taxon>
        <taxon>Dinophyceae</taxon>
        <taxon>Prorocentrales</taxon>
        <taxon>Prorocentraceae</taxon>
        <taxon>Prorocentrum</taxon>
    </lineage>
</organism>
<feature type="compositionally biased region" description="Basic and acidic residues" evidence="1">
    <location>
        <begin position="368"/>
        <end position="381"/>
    </location>
</feature>
<evidence type="ECO:0008006" key="4">
    <source>
        <dbReference type="Google" id="ProtNLM"/>
    </source>
</evidence>
<evidence type="ECO:0000313" key="2">
    <source>
        <dbReference type="EMBL" id="CAK0810375.1"/>
    </source>
</evidence>
<dbReference type="Proteomes" id="UP001189429">
    <property type="component" value="Unassembled WGS sequence"/>
</dbReference>
<feature type="compositionally biased region" description="Basic and acidic residues" evidence="1">
    <location>
        <begin position="97"/>
        <end position="113"/>
    </location>
</feature>
<proteinExistence type="predicted"/>
<feature type="region of interest" description="Disordered" evidence="1">
    <location>
        <begin position="97"/>
        <end position="122"/>
    </location>
</feature>
<name>A0ABN9R2J0_9DINO</name>
<protein>
    <recommendedName>
        <fullName evidence="4">Reverse transcriptase domain-containing protein</fullName>
    </recommendedName>
</protein>
<feature type="region of interest" description="Disordered" evidence="1">
    <location>
        <begin position="362"/>
        <end position="383"/>
    </location>
</feature>
<feature type="region of interest" description="Disordered" evidence="1">
    <location>
        <begin position="1"/>
        <end position="20"/>
    </location>
</feature>